<feature type="compositionally biased region" description="Basic residues" evidence="1">
    <location>
        <begin position="293"/>
        <end position="306"/>
    </location>
</feature>
<evidence type="ECO:0000313" key="2">
    <source>
        <dbReference type="EMBL" id="CDI52316.1"/>
    </source>
</evidence>
<feature type="compositionally biased region" description="Low complexity" evidence="1">
    <location>
        <begin position="560"/>
        <end position="573"/>
    </location>
</feature>
<sequence>MSLKPLTPPLRFSTIAFSGLDQSNTADDDSNPRSHPHHCESVYRGAYPKARNLCFLSRLHLRTLLSLTPRPIDNDASLLAWSSPANPSSASTSLADKASESGIQLLHVRCEKPKDESGGLTRESAARALSILLDRRNHPIYVHCLDGVEVTSTLVACMRKVQAWSNPAILAEFGRALRDSNSSEWTEVPSHLFSFLNKFGQPDGIRLPPRNHIPSWLWPAPNPLSILADPYAWAGSTHVASLANGHGHNGSISSSADGQTFRSSLHSSVLNGSADAPTGSALRTSPQLPIHSNLRHSRKLPVHHPTLKLQFDLDPDLPPEPTPAPPSMMGTGSFASTSAQRPITPSRPRHLHSRTSSNNSNASLRTPPHSRPTSRAGQPTTGTSQSLSSRSASQTPDQDKAAAATACRAASTPRDAASSSFLNPSPAAAALRAPVSAIPSVAVFLENQVHTAECGPTGHLSSQTGDESPTRRPRSSLSSESHLDLSPRKASLFGPDHNPLPAEETPTSSMILDADVDELDVSTPRARPTTSNNFKIGIAGTIFHQDDDITDYEGDPDSTARVSSSSRGNVGSAEGSRVVVPLEHRRRLPMLDQADGEQTPTKANAMTHRQALHGDSQDSAYTASTLSLCKDLSGSHGRDPTDSSLQEDRSQRRLHNQRIAADFKRKYGEDSDIMETPSTYGADDAHNRQAGVAKGQD</sequence>
<organism evidence="2">
    <name type="scientific">Melanopsichium pennsylvanicum 4</name>
    <dbReference type="NCBI Taxonomy" id="1398559"/>
    <lineage>
        <taxon>Eukaryota</taxon>
        <taxon>Fungi</taxon>
        <taxon>Dikarya</taxon>
        <taxon>Basidiomycota</taxon>
        <taxon>Ustilaginomycotina</taxon>
        <taxon>Ustilaginomycetes</taxon>
        <taxon>Ustilaginales</taxon>
        <taxon>Ustilaginaceae</taxon>
        <taxon>Melanopsichium</taxon>
    </lineage>
</organism>
<feature type="compositionally biased region" description="Pro residues" evidence="1">
    <location>
        <begin position="316"/>
        <end position="326"/>
    </location>
</feature>
<feature type="compositionally biased region" description="Polar residues" evidence="1">
    <location>
        <begin position="256"/>
        <end position="271"/>
    </location>
</feature>
<dbReference type="Pfam" id="PF03162">
    <property type="entry name" value="Y_phosphatase2"/>
    <property type="match status" value="1"/>
</dbReference>
<dbReference type="InterPro" id="IPR004861">
    <property type="entry name" value="Siw14-like"/>
</dbReference>
<feature type="compositionally biased region" description="Low complexity" evidence="1">
    <location>
        <begin position="380"/>
        <end position="410"/>
    </location>
</feature>
<dbReference type="PANTHER" id="PTHR31126">
    <property type="entry name" value="TYROSINE-PROTEIN PHOSPHATASE"/>
    <property type="match status" value="1"/>
</dbReference>
<feature type="region of interest" description="Disordered" evidence="1">
    <location>
        <begin position="453"/>
        <end position="509"/>
    </location>
</feature>
<dbReference type="InterPro" id="IPR029021">
    <property type="entry name" value="Prot-tyrosine_phosphatase-like"/>
</dbReference>
<feature type="region of interest" description="Disordered" evidence="1">
    <location>
        <begin position="547"/>
        <end position="604"/>
    </location>
</feature>
<dbReference type="PANTHER" id="PTHR31126:SF14">
    <property type="entry name" value="TYROSINE-PROTEIN PHOSPHATASE OCA6-RELATED"/>
    <property type="match status" value="1"/>
</dbReference>
<protein>
    <submittedName>
        <fullName evidence="2">Uncharacterized protein</fullName>
    </submittedName>
</protein>
<accession>A0A077R0A4</accession>
<feature type="compositionally biased region" description="Polar residues" evidence="1">
    <location>
        <begin position="333"/>
        <end position="343"/>
    </location>
</feature>
<evidence type="ECO:0000256" key="1">
    <source>
        <dbReference type="SAM" id="MobiDB-lite"/>
    </source>
</evidence>
<dbReference type="Gene3D" id="3.90.190.10">
    <property type="entry name" value="Protein tyrosine phosphatase superfamily"/>
    <property type="match status" value="1"/>
</dbReference>
<feature type="compositionally biased region" description="Basic and acidic residues" evidence="1">
    <location>
        <begin position="636"/>
        <end position="651"/>
    </location>
</feature>
<feature type="region of interest" description="Disordered" evidence="1">
    <location>
        <begin position="632"/>
        <end position="697"/>
    </location>
</feature>
<dbReference type="AlphaFoldDB" id="A0A077R0A4"/>
<dbReference type="SUPFAM" id="SSF52799">
    <property type="entry name" value="(Phosphotyrosine protein) phosphatases II"/>
    <property type="match status" value="1"/>
</dbReference>
<dbReference type="GO" id="GO:0016791">
    <property type="term" value="F:phosphatase activity"/>
    <property type="evidence" value="ECO:0007669"/>
    <property type="project" value="TreeGrafter"/>
</dbReference>
<dbReference type="EMBL" id="HG529537">
    <property type="protein sequence ID" value="CDI52316.1"/>
    <property type="molecule type" value="Genomic_DNA"/>
</dbReference>
<feature type="non-terminal residue" evidence="2">
    <location>
        <position position="697"/>
    </location>
</feature>
<proteinExistence type="predicted"/>
<feature type="region of interest" description="Disordered" evidence="1">
    <location>
        <begin position="250"/>
        <end position="420"/>
    </location>
</feature>
<reference evidence="2" key="1">
    <citation type="journal article" date="2014" name="Genome Biol. Evol.">
        <title>Gene Loss Rather Than Gene Gain Is Associated with a Host Jump from Monocots to Dicots in the Smut Fungus Melanopsichium pennsylvanicum.</title>
        <authorList>
            <person name="Sharma R."/>
            <person name="Mishra B."/>
            <person name="Runge F."/>
            <person name="Thines M."/>
        </authorList>
    </citation>
    <scope>NUCLEOTIDE SEQUENCE</scope>
    <source>
        <strain evidence="2">4</strain>
    </source>
</reference>
<feature type="compositionally biased region" description="Polar residues" evidence="1">
    <location>
        <begin position="354"/>
        <end position="364"/>
    </location>
</feature>
<name>A0A077R0A4_9BASI</name>